<dbReference type="InterPro" id="IPR051916">
    <property type="entry name" value="GPI-anchor_lipid_remodeler"/>
</dbReference>
<dbReference type="PANTHER" id="PTHR14859:SF1">
    <property type="entry name" value="PGAP2-INTERACTING PROTEIN"/>
    <property type="match status" value="1"/>
</dbReference>
<dbReference type="Gene3D" id="3.60.10.10">
    <property type="entry name" value="Endonuclease/exonuclease/phosphatase"/>
    <property type="match status" value="1"/>
</dbReference>
<name>A0A918FT97_9ACTN</name>
<dbReference type="GO" id="GO:0016020">
    <property type="term" value="C:membrane"/>
    <property type="evidence" value="ECO:0007669"/>
    <property type="project" value="GOC"/>
</dbReference>
<feature type="domain" description="Endonuclease/exonuclease/phosphatase" evidence="1">
    <location>
        <begin position="8"/>
        <end position="258"/>
    </location>
</feature>
<accession>A0A918FT97</accession>
<evidence type="ECO:0000313" key="2">
    <source>
        <dbReference type="EMBL" id="GGR81222.1"/>
    </source>
</evidence>
<sequence>MTITVRLGTYNLLNGGGERWRAQAEFLRAQNLDVLCLQEAKRWDEGGYARMLGFADLLGMQAQFAPSNSHSCHLVTLYRWPRVRCTAFHPDVAEGTFHHVVSRAHLTVDGRELTVLNTHLAPFSGSSRSREADWLTEYGAAGRRVVLAGDLNVQGVVDEELEDWGVIPAELHSRHRSQLADGSYGGSDRLAMAKLVHAGFIDPVAALGIPVPRTAGYWSDAERWDHRSDHILLAPDLAPALTGCEVPDTEEARGLSDHLPFIVTLELPQADAALTPDR</sequence>
<dbReference type="GO" id="GO:0003824">
    <property type="term" value="F:catalytic activity"/>
    <property type="evidence" value="ECO:0007669"/>
    <property type="project" value="InterPro"/>
</dbReference>
<dbReference type="SUPFAM" id="SSF56219">
    <property type="entry name" value="DNase I-like"/>
    <property type="match status" value="1"/>
</dbReference>
<reference evidence="2" key="1">
    <citation type="journal article" date="2014" name="Int. J. Syst. Evol. Microbiol.">
        <title>Complete genome sequence of Corynebacterium casei LMG S-19264T (=DSM 44701T), isolated from a smear-ripened cheese.</title>
        <authorList>
            <consortium name="US DOE Joint Genome Institute (JGI-PGF)"/>
            <person name="Walter F."/>
            <person name="Albersmeier A."/>
            <person name="Kalinowski J."/>
            <person name="Ruckert C."/>
        </authorList>
    </citation>
    <scope>NUCLEOTIDE SEQUENCE</scope>
    <source>
        <strain evidence="2">JCM 4386</strain>
    </source>
</reference>
<organism evidence="2 3">
    <name type="scientific">Streptomyces humidus</name>
    <dbReference type="NCBI Taxonomy" id="52259"/>
    <lineage>
        <taxon>Bacteria</taxon>
        <taxon>Bacillati</taxon>
        <taxon>Actinomycetota</taxon>
        <taxon>Actinomycetes</taxon>
        <taxon>Kitasatosporales</taxon>
        <taxon>Streptomycetaceae</taxon>
        <taxon>Streptomyces</taxon>
    </lineage>
</organism>
<evidence type="ECO:0000313" key="3">
    <source>
        <dbReference type="Proteomes" id="UP000606194"/>
    </source>
</evidence>
<dbReference type="AlphaFoldDB" id="A0A918FT97"/>
<dbReference type="RefSeq" id="WP_190148946.1">
    <property type="nucleotide sequence ID" value="NZ_BMTL01000007.1"/>
</dbReference>
<dbReference type="GO" id="GO:0006506">
    <property type="term" value="P:GPI anchor biosynthetic process"/>
    <property type="evidence" value="ECO:0007669"/>
    <property type="project" value="TreeGrafter"/>
</dbReference>
<comment type="caution">
    <text evidence="2">The sequence shown here is derived from an EMBL/GenBank/DDBJ whole genome shotgun (WGS) entry which is preliminary data.</text>
</comment>
<dbReference type="Pfam" id="PF03372">
    <property type="entry name" value="Exo_endo_phos"/>
    <property type="match status" value="1"/>
</dbReference>
<reference evidence="2" key="2">
    <citation type="submission" date="2020-09" db="EMBL/GenBank/DDBJ databases">
        <authorList>
            <person name="Sun Q."/>
            <person name="Ohkuma M."/>
        </authorList>
    </citation>
    <scope>NUCLEOTIDE SEQUENCE</scope>
    <source>
        <strain evidence="2">JCM 4386</strain>
    </source>
</reference>
<proteinExistence type="predicted"/>
<dbReference type="EMBL" id="BMTL01000007">
    <property type="protein sequence ID" value="GGR81222.1"/>
    <property type="molecule type" value="Genomic_DNA"/>
</dbReference>
<dbReference type="InterPro" id="IPR005135">
    <property type="entry name" value="Endo/exonuclease/phosphatase"/>
</dbReference>
<protein>
    <recommendedName>
        <fullName evidence="1">Endonuclease/exonuclease/phosphatase domain-containing protein</fullName>
    </recommendedName>
</protein>
<dbReference type="PANTHER" id="PTHR14859">
    <property type="entry name" value="CALCOFLUOR WHITE HYPERSENSITIVE PROTEIN PRECURSOR"/>
    <property type="match status" value="1"/>
</dbReference>
<evidence type="ECO:0000259" key="1">
    <source>
        <dbReference type="Pfam" id="PF03372"/>
    </source>
</evidence>
<gene>
    <name evidence="2" type="ORF">GCM10010269_20480</name>
</gene>
<dbReference type="InterPro" id="IPR036691">
    <property type="entry name" value="Endo/exonu/phosph_ase_sf"/>
</dbReference>
<dbReference type="Proteomes" id="UP000606194">
    <property type="component" value="Unassembled WGS sequence"/>
</dbReference>
<keyword evidence="3" id="KW-1185">Reference proteome</keyword>